<evidence type="ECO:0000313" key="2">
    <source>
        <dbReference type="Proteomes" id="UP000703269"/>
    </source>
</evidence>
<sequence>MAFGSSEVKKPLLLALVTDKQPASTPSIARTQRSYPARAIQPSQKLSRLMTFHTCLSGTPVRQCGA</sequence>
<proteinExistence type="predicted"/>
<dbReference type="AlphaFoldDB" id="A0A9P3LJU6"/>
<dbReference type="Proteomes" id="UP000703269">
    <property type="component" value="Unassembled WGS sequence"/>
</dbReference>
<gene>
    <name evidence="1" type="ORF">PsYK624_139410</name>
</gene>
<keyword evidence="2" id="KW-1185">Reference proteome</keyword>
<comment type="caution">
    <text evidence="1">The sequence shown here is derived from an EMBL/GenBank/DDBJ whole genome shotgun (WGS) entry which is preliminary data.</text>
</comment>
<evidence type="ECO:0000313" key="1">
    <source>
        <dbReference type="EMBL" id="GJE97720.1"/>
    </source>
</evidence>
<protein>
    <submittedName>
        <fullName evidence="1">Uncharacterized protein</fullName>
    </submittedName>
</protein>
<organism evidence="1 2">
    <name type="scientific">Phanerochaete sordida</name>
    <dbReference type="NCBI Taxonomy" id="48140"/>
    <lineage>
        <taxon>Eukaryota</taxon>
        <taxon>Fungi</taxon>
        <taxon>Dikarya</taxon>
        <taxon>Basidiomycota</taxon>
        <taxon>Agaricomycotina</taxon>
        <taxon>Agaricomycetes</taxon>
        <taxon>Polyporales</taxon>
        <taxon>Phanerochaetaceae</taxon>
        <taxon>Phanerochaete</taxon>
    </lineage>
</organism>
<name>A0A9P3LJU6_9APHY</name>
<dbReference type="EMBL" id="BPQB01000076">
    <property type="protein sequence ID" value="GJE97720.1"/>
    <property type="molecule type" value="Genomic_DNA"/>
</dbReference>
<accession>A0A9P3LJU6</accession>
<reference evidence="1 2" key="1">
    <citation type="submission" date="2021-08" db="EMBL/GenBank/DDBJ databases">
        <title>Draft Genome Sequence of Phanerochaete sordida strain YK-624.</title>
        <authorList>
            <person name="Mori T."/>
            <person name="Dohra H."/>
            <person name="Suzuki T."/>
            <person name="Kawagishi H."/>
            <person name="Hirai H."/>
        </authorList>
    </citation>
    <scope>NUCLEOTIDE SEQUENCE [LARGE SCALE GENOMIC DNA]</scope>
    <source>
        <strain evidence="1 2">YK-624</strain>
    </source>
</reference>